<feature type="compositionally biased region" description="Low complexity" evidence="1">
    <location>
        <begin position="402"/>
        <end position="414"/>
    </location>
</feature>
<organism evidence="4 5">
    <name type="scientific">Podarcis lilfordi</name>
    <name type="common">Lilford's wall lizard</name>
    <dbReference type="NCBI Taxonomy" id="74358"/>
    <lineage>
        <taxon>Eukaryota</taxon>
        <taxon>Metazoa</taxon>
        <taxon>Chordata</taxon>
        <taxon>Craniata</taxon>
        <taxon>Vertebrata</taxon>
        <taxon>Euteleostomi</taxon>
        <taxon>Lepidosauria</taxon>
        <taxon>Squamata</taxon>
        <taxon>Bifurcata</taxon>
        <taxon>Unidentata</taxon>
        <taxon>Episquamata</taxon>
        <taxon>Laterata</taxon>
        <taxon>Lacertibaenia</taxon>
        <taxon>Lacertidae</taxon>
        <taxon>Podarcis</taxon>
    </lineage>
</organism>
<feature type="region of interest" description="Disordered" evidence="1">
    <location>
        <begin position="1138"/>
        <end position="1161"/>
    </location>
</feature>
<dbReference type="SUPFAM" id="SSF48097">
    <property type="entry name" value="Regulator of G-protein signaling, RGS"/>
    <property type="match status" value="3"/>
</dbReference>
<dbReference type="SMART" id="SM00315">
    <property type="entry name" value="RGS"/>
    <property type="match status" value="1"/>
</dbReference>
<feature type="compositionally biased region" description="Basic residues" evidence="1">
    <location>
        <begin position="359"/>
        <end position="381"/>
    </location>
</feature>
<dbReference type="PROSITE" id="PS50132">
    <property type="entry name" value="RGS"/>
    <property type="match status" value="1"/>
</dbReference>
<dbReference type="AlphaFoldDB" id="A0AA35KDG8"/>
<keyword evidence="2" id="KW-0472">Membrane</keyword>
<feature type="compositionally biased region" description="Polar residues" evidence="1">
    <location>
        <begin position="1139"/>
        <end position="1155"/>
    </location>
</feature>
<feature type="transmembrane region" description="Helical" evidence="2">
    <location>
        <begin position="1040"/>
        <end position="1057"/>
    </location>
</feature>
<protein>
    <submittedName>
        <fullName evidence="4">RGS domain-containing protein</fullName>
    </submittedName>
</protein>
<dbReference type="InterPro" id="IPR053282">
    <property type="entry name" value="RGS_domain-containing"/>
</dbReference>
<evidence type="ECO:0000256" key="1">
    <source>
        <dbReference type="SAM" id="MobiDB-lite"/>
    </source>
</evidence>
<feature type="region of interest" description="Disordered" evidence="1">
    <location>
        <begin position="346"/>
        <end position="414"/>
    </location>
</feature>
<dbReference type="InterPro" id="IPR016137">
    <property type="entry name" value="RGS"/>
</dbReference>
<sequence length="1161" mass="133720">MQPIRKGAPSGTDRLDYDVCLQCIWGNAEAVASEGRWGGKRTEAASVSPALTYQGAELIAKKHLTLLMQNEIFADFFNTFLNLPVFGQTPIFMHSTRQWYLWPELPCNLVSKHKGLMNWMEKHRLPYFCKTNLCLHYLLCEELLSFIRSPEAAEMLRWIKADQWLLEKCIGGSRGMWRFRAFMQGMAGEELTKFWLATERILGIDETDESQQDLYESLIQVLMATHLQEGSTVVILCNTTIESLLKMTPYHPQHVRSRREILSEMQKVALFKIESYWLPNFYIHCKLKMEKEPACRHLLEQYEERLHRAGLPKQAVSPRPPMSIRQSSSETQSYCSLESKRKVWDHVTGQGYSEGGKHKESRKKKSRRSSPAHKKHRHSARHSASSSPSPADQIRDSAMGISDESPSFKSSPSEFMSSPLANELANAITYNKLRSSTPVVQFPSLLALKTLVKSPMCLDFLPWALTADKCAGRPFREFLLRRDYGLEVHLLDLWHDLEDFLRMMLCSLGEGNILLRHVMGERICELYLTQNSNWHLPLKLTTLRNLQNLLPSGHVIPWVLKAQKEICKILSFLYEDFLQNDDKMFLYYVSGKEKKLSAEEPYEKDENRRLARRITEALHLCQTLAGMRDFELLVGEHWQMMGTQDLGLGGSIFMEAEPVVHKMDYSSMTFEELARLNPKMAVELLSNNFKAFCKSSPSSGVFSRPLSMRRNLHWTRSSLSFMRKGPASRKPPLRPRALSEVLQNPIHLDYFRQFLKMHNAEAPLLFWMAVEELKNEGNPRIQRLQVNDCVRTFFFHSIPPEKLLDCDADIIREIPRAANVTVPMLVTAQFFVMKALEEKWFQMYQGLYPESDLSITAGGRGRRGSLMKEKMRRYWNILGTFIRTVCKFRKAMSYVGQRKRFEDFLHRELKNEKETIQSSPQTRGSFSGVSGRYGSTSEDSEVPQVRRKIFGRLISVNFLVNDLYFYLEMEKFFYLSDSVVVLSSLGLYTEKDIAFLKSKVSTINKLFLNSDIPPKLRVNLTDAQVVQIRNFIAEGVLNRTLYHSAFMSIFPVLLFYWKKYCTWKAMRGFKKPKSEKTEPSPPVVTTKLSRKPSCYTGDYPVIRYTILRGIELLLPQPKEEAEELPAEKSSVGSLEALRKSSTTISVPQRRTSSVGAGNKLI</sequence>
<accession>A0AA35KDG8</accession>
<dbReference type="InterPro" id="IPR044926">
    <property type="entry name" value="RGS_subdomain_2"/>
</dbReference>
<evidence type="ECO:0000259" key="3">
    <source>
        <dbReference type="PROSITE" id="PS50132"/>
    </source>
</evidence>
<evidence type="ECO:0000313" key="5">
    <source>
        <dbReference type="Proteomes" id="UP001178461"/>
    </source>
</evidence>
<dbReference type="EMBL" id="OX395131">
    <property type="protein sequence ID" value="CAI5776286.1"/>
    <property type="molecule type" value="Genomic_DNA"/>
</dbReference>
<keyword evidence="2" id="KW-0812">Transmembrane</keyword>
<name>A0AA35KDG8_9SAUR</name>
<feature type="region of interest" description="Disordered" evidence="1">
    <location>
        <begin position="310"/>
        <end position="331"/>
    </location>
</feature>
<feature type="region of interest" description="Disordered" evidence="1">
    <location>
        <begin position="913"/>
        <end position="939"/>
    </location>
</feature>
<dbReference type="Gene3D" id="1.10.167.10">
    <property type="entry name" value="Regulator of G-protein Signalling 4, domain 2"/>
    <property type="match status" value="2"/>
</dbReference>
<reference evidence="4" key="1">
    <citation type="submission" date="2022-12" db="EMBL/GenBank/DDBJ databases">
        <authorList>
            <person name="Alioto T."/>
            <person name="Alioto T."/>
            <person name="Gomez Garrido J."/>
        </authorList>
    </citation>
    <scope>NUCLEOTIDE SEQUENCE</scope>
</reference>
<dbReference type="PANTHER" id="PTHR47079">
    <property type="entry name" value="REGULATOR OF G-PROTEIN SIGNALING PROTEIN-LIKE"/>
    <property type="match status" value="1"/>
</dbReference>
<evidence type="ECO:0000313" key="4">
    <source>
        <dbReference type="EMBL" id="CAI5776286.1"/>
    </source>
</evidence>
<proteinExistence type="predicted"/>
<dbReference type="Pfam" id="PF00615">
    <property type="entry name" value="RGS"/>
    <property type="match status" value="1"/>
</dbReference>
<keyword evidence="5" id="KW-1185">Reference proteome</keyword>
<feature type="domain" description="RGS" evidence="3">
    <location>
        <begin position="737"/>
        <end position="774"/>
    </location>
</feature>
<dbReference type="PANTHER" id="PTHR47079:SF1">
    <property type="entry name" value="REGULATOR OF G-PROTEIN SIGNALING PROTEIN-LIKE"/>
    <property type="match status" value="1"/>
</dbReference>
<dbReference type="InterPro" id="IPR036305">
    <property type="entry name" value="RGS_sf"/>
</dbReference>
<evidence type="ECO:0000256" key="2">
    <source>
        <dbReference type="SAM" id="Phobius"/>
    </source>
</evidence>
<gene>
    <name evidence="4" type="ORF">PODLI_1B002770</name>
</gene>
<feature type="compositionally biased region" description="Low complexity" evidence="1">
    <location>
        <begin position="382"/>
        <end position="391"/>
    </location>
</feature>
<dbReference type="Proteomes" id="UP001178461">
    <property type="component" value="Chromosome 6"/>
</dbReference>
<keyword evidence="2" id="KW-1133">Transmembrane helix</keyword>
<feature type="compositionally biased region" description="Polar residues" evidence="1">
    <location>
        <begin position="916"/>
        <end position="937"/>
    </location>
</feature>